<dbReference type="Pfam" id="PF01174">
    <property type="entry name" value="SNO"/>
    <property type="match status" value="1"/>
</dbReference>
<dbReference type="Proteomes" id="UP000009144">
    <property type="component" value="Chromosome"/>
</dbReference>
<feature type="binding site" evidence="8">
    <location>
        <begin position="135"/>
        <end position="136"/>
    </location>
    <ligand>
        <name>L-glutamine</name>
        <dbReference type="ChEBI" id="CHEBI:58359"/>
    </ligand>
</feature>
<dbReference type="RefSeq" id="WP_014705693.1">
    <property type="nucleotide sequence ID" value="NC_017857.3"/>
</dbReference>
<dbReference type="InterPro" id="IPR021196">
    <property type="entry name" value="PdxT/SNO_CS"/>
</dbReference>
<dbReference type="KEGG" id="mej:Q7A_469"/>
<evidence type="ECO:0000256" key="5">
    <source>
        <dbReference type="ARBA" id="ARBA00023239"/>
    </source>
</evidence>
<dbReference type="PANTHER" id="PTHR31559:SF0">
    <property type="entry name" value="PYRIDOXAL 5'-PHOSPHATE SYNTHASE SUBUNIT SNO1-RELATED"/>
    <property type="match status" value="1"/>
</dbReference>
<comment type="similarity">
    <text evidence="1">Belongs to the glutaminase PdxT/SNO family.</text>
</comment>
<evidence type="ECO:0000313" key="10">
    <source>
        <dbReference type="Proteomes" id="UP000009144"/>
    </source>
</evidence>
<proteinExistence type="inferred from homology"/>
<dbReference type="GO" id="GO:0004359">
    <property type="term" value="F:glutaminase activity"/>
    <property type="evidence" value="ECO:0007669"/>
    <property type="project" value="UniProtKB-EC"/>
</dbReference>
<feature type="active site" description="Nucleophile" evidence="7">
    <location>
        <position position="77"/>
    </location>
</feature>
<dbReference type="HOGENOM" id="CLU_069674_2_0_6"/>
<dbReference type="PROSITE" id="PS01236">
    <property type="entry name" value="PDXT_SNO_1"/>
    <property type="match status" value="1"/>
</dbReference>
<dbReference type="AlphaFoldDB" id="I1XFZ9"/>
<protein>
    <recommendedName>
        <fullName evidence="2">glutaminase</fullName>
        <ecNumber evidence="2">3.5.1.2</ecNumber>
    </recommendedName>
</protein>
<dbReference type="GO" id="GO:1903600">
    <property type="term" value="C:glutaminase complex"/>
    <property type="evidence" value="ECO:0007669"/>
    <property type="project" value="TreeGrafter"/>
</dbReference>
<accession>I1XFZ9</accession>
<organism evidence="9 10">
    <name type="scientific">Methylophaga nitratireducenticrescens</name>
    <dbReference type="NCBI Taxonomy" id="754476"/>
    <lineage>
        <taxon>Bacteria</taxon>
        <taxon>Pseudomonadati</taxon>
        <taxon>Pseudomonadota</taxon>
        <taxon>Gammaproteobacteria</taxon>
        <taxon>Thiotrichales</taxon>
        <taxon>Piscirickettsiaceae</taxon>
        <taxon>Methylophaga</taxon>
    </lineage>
</organism>
<comment type="catalytic activity">
    <reaction evidence="6">
        <text>L-glutamine + H2O = L-glutamate + NH4(+)</text>
        <dbReference type="Rhea" id="RHEA:15889"/>
        <dbReference type="ChEBI" id="CHEBI:15377"/>
        <dbReference type="ChEBI" id="CHEBI:28938"/>
        <dbReference type="ChEBI" id="CHEBI:29985"/>
        <dbReference type="ChEBI" id="CHEBI:58359"/>
        <dbReference type="EC" id="3.5.1.2"/>
    </reaction>
</comment>
<gene>
    <name evidence="9" type="ordered locus">Q7A_469</name>
</gene>
<feature type="binding site" evidence="8">
    <location>
        <position position="105"/>
    </location>
    <ligand>
        <name>L-glutamine</name>
        <dbReference type="ChEBI" id="CHEBI:58359"/>
    </ligand>
</feature>
<name>I1XFZ9_METNJ</name>
<dbReference type="GO" id="GO:0008614">
    <property type="term" value="P:pyridoxine metabolic process"/>
    <property type="evidence" value="ECO:0007669"/>
    <property type="project" value="TreeGrafter"/>
</dbReference>
<dbReference type="STRING" id="754476.Q7A_469"/>
<dbReference type="EC" id="3.5.1.2" evidence="2"/>
<dbReference type="PANTHER" id="PTHR31559">
    <property type="entry name" value="PYRIDOXAL 5'-PHOSPHATE SYNTHASE SUBUNIT SNO"/>
    <property type="match status" value="1"/>
</dbReference>
<evidence type="ECO:0000256" key="2">
    <source>
        <dbReference type="ARBA" id="ARBA00012918"/>
    </source>
</evidence>
<dbReference type="InterPro" id="IPR002161">
    <property type="entry name" value="PdxT/SNO"/>
</dbReference>
<dbReference type="PATRIC" id="fig|754476.3.peg.464"/>
<feature type="binding site" evidence="8">
    <location>
        <begin position="46"/>
        <end position="48"/>
    </location>
    <ligand>
        <name>L-glutamine</name>
        <dbReference type="ChEBI" id="CHEBI:58359"/>
    </ligand>
</feature>
<dbReference type="PIRSF" id="PIRSF005639">
    <property type="entry name" value="Glut_amidoT_SNO"/>
    <property type="match status" value="1"/>
</dbReference>
<dbReference type="NCBIfam" id="TIGR03800">
    <property type="entry name" value="PLP_synth_Pdx2"/>
    <property type="match status" value="1"/>
</dbReference>
<reference evidence="9 10" key="2">
    <citation type="journal article" date="2013" name="Int. J. Syst. Evol. Microbiol.">
        <title>Methylophaga nitratireducenticrescens sp. nov. and Methylophaga frappieri sp. nov., isolated from the biofilm of the methanol-fed denitrification system treating the seawater at the Montreal Biodome.</title>
        <authorList>
            <person name="Villeneuve C."/>
            <person name="Martineau C."/>
            <person name="Mauffrey F."/>
            <person name="Villemur R."/>
        </authorList>
    </citation>
    <scope>NUCLEOTIDE SEQUENCE [LARGE SCALE GENOMIC DNA]</scope>
    <source>
        <strain evidence="9 10">JAM1</strain>
    </source>
</reference>
<dbReference type="InterPro" id="IPR029062">
    <property type="entry name" value="Class_I_gatase-like"/>
</dbReference>
<evidence type="ECO:0000256" key="1">
    <source>
        <dbReference type="ARBA" id="ARBA00008345"/>
    </source>
</evidence>
<keyword evidence="5" id="KW-0456">Lyase</keyword>
<dbReference type="SUPFAM" id="SSF52317">
    <property type="entry name" value="Class I glutamine amidotransferase-like"/>
    <property type="match status" value="1"/>
</dbReference>
<dbReference type="PROSITE" id="PS51273">
    <property type="entry name" value="GATASE_TYPE_1"/>
    <property type="match status" value="1"/>
</dbReference>
<evidence type="ECO:0000313" key="9">
    <source>
        <dbReference type="EMBL" id="AFI83318.1"/>
    </source>
</evidence>
<dbReference type="GO" id="GO:0016829">
    <property type="term" value="F:lyase activity"/>
    <property type="evidence" value="ECO:0007669"/>
    <property type="project" value="UniProtKB-KW"/>
</dbReference>
<evidence type="ECO:0000256" key="4">
    <source>
        <dbReference type="ARBA" id="ARBA00022962"/>
    </source>
</evidence>
<dbReference type="Gene3D" id="3.40.50.880">
    <property type="match status" value="1"/>
</dbReference>
<reference evidence="9 10" key="1">
    <citation type="journal article" date="2012" name="J. Bacteriol.">
        <title>Complete genome sequences of Methylophaga sp. strain JAM1 and Methylophaga sp. strain JAM7.</title>
        <authorList>
            <person name="Villeneuve C."/>
            <person name="Martineau C."/>
            <person name="Mauffrey F."/>
            <person name="Villemur R."/>
        </authorList>
    </citation>
    <scope>NUCLEOTIDE SEQUENCE [LARGE SCALE GENOMIC DNA]</scope>
    <source>
        <strain evidence="9 10">JAM1</strain>
    </source>
</reference>
<sequence>MKIGLLALQGDYEKHSQILSRLDLQTVLVRYPQQLNDVAGLVIPGGESTTMSKLINANGFCQPLVSFAQQFPILGTCAGLIMMGRLQQPDPRIETLDLIDVTVTRNAYGRQLASFVDDLTVEVADHQQTVPGCFIRAPKINTIGSNVEVLARYNNDPVAVRQDRHIGLTFHPELNNVTLFHQLAFRGG</sequence>
<feature type="active site" description="Charge relay system" evidence="7">
    <location>
        <position position="173"/>
    </location>
</feature>
<keyword evidence="4 9" id="KW-0315">Glutamine amidotransferase</keyword>
<keyword evidence="10" id="KW-1185">Reference proteome</keyword>
<evidence type="ECO:0000256" key="8">
    <source>
        <dbReference type="PIRSR" id="PIRSR005639-2"/>
    </source>
</evidence>
<keyword evidence="3" id="KW-0378">Hydrolase</keyword>
<dbReference type="PROSITE" id="PS51130">
    <property type="entry name" value="PDXT_SNO_2"/>
    <property type="match status" value="1"/>
</dbReference>
<dbReference type="GO" id="GO:0005829">
    <property type="term" value="C:cytosol"/>
    <property type="evidence" value="ECO:0007669"/>
    <property type="project" value="TreeGrafter"/>
</dbReference>
<dbReference type="EMBL" id="CP003390">
    <property type="protein sequence ID" value="AFI83318.1"/>
    <property type="molecule type" value="Genomic_DNA"/>
</dbReference>
<evidence type="ECO:0000256" key="7">
    <source>
        <dbReference type="PIRSR" id="PIRSR005639-1"/>
    </source>
</evidence>
<dbReference type="MEROPS" id="C26.A32"/>
<dbReference type="GO" id="GO:0042823">
    <property type="term" value="P:pyridoxal phosphate biosynthetic process"/>
    <property type="evidence" value="ECO:0007669"/>
    <property type="project" value="InterPro"/>
</dbReference>
<evidence type="ECO:0000256" key="3">
    <source>
        <dbReference type="ARBA" id="ARBA00022801"/>
    </source>
</evidence>
<feature type="active site" description="Charge relay system" evidence="7">
    <location>
        <position position="171"/>
    </location>
</feature>
<evidence type="ECO:0000256" key="6">
    <source>
        <dbReference type="ARBA" id="ARBA00049534"/>
    </source>
</evidence>
<dbReference type="eggNOG" id="COG0311">
    <property type="taxonomic scope" value="Bacteria"/>
</dbReference>